<accession>A0AAU9MMH8</accession>
<sequence length="123" mass="13601">MAKSGTLTQNPGPSAQSKPLYKPTSCNLQEVLDASLCDVILAPLIDVLKHHPLYVTFTITTSKVLFEYLVEAYLSAAVDDPCDIIQLQLINDDVVYLKKYIFLESIGLPVTTQENMSPTTVRI</sequence>
<organism evidence="2 3">
    <name type="scientific">Lactuca virosa</name>
    <dbReference type="NCBI Taxonomy" id="75947"/>
    <lineage>
        <taxon>Eukaryota</taxon>
        <taxon>Viridiplantae</taxon>
        <taxon>Streptophyta</taxon>
        <taxon>Embryophyta</taxon>
        <taxon>Tracheophyta</taxon>
        <taxon>Spermatophyta</taxon>
        <taxon>Magnoliopsida</taxon>
        <taxon>eudicotyledons</taxon>
        <taxon>Gunneridae</taxon>
        <taxon>Pentapetalae</taxon>
        <taxon>asterids</taxon>
        <taxon>campanulids</taxon>
        <taxon>Asterales</taxon>
        <taxon>Asteraceae</taxon>
        <taxon>Cichorioideae</taxon>
        <taxon>Cichorieae</taxon>
        <taxon>Lactucinae</taxon>
        <taxon>Lactuca</taxon>
    </lineage>
</organism>
<proteinExistence type="predicted"/>
<feature type="region of interest" description="Disordered" evidence="1">
    <location>
        <begin position="1"/>
        <end position="21"/>
    </location>
</feature>
<gene>
    <name evidence="2" type="ORF">LVIROSA_LOCUS14674</name>
</gene>
<feature type="compositionally biased region" description="Polar residues" evidence="1">
    <location>
        <begin position="1"/>
        <end position="17"/>
    </location>
</feature>
<comment type="caution">
    <text evidence="2">The sequence shown here is derived from an EMBL/GenBank/DDBJ whole genome shotgun (WGS) entry which is preliminary data.</text>
</comment>
<dbReference type="AlphaFoldDB" id="A0AAU9MMH8"/>
<name>A0AAU9MMH8_9ASTR</name>
<evidence type="ECO:0000313" key="3">
    <source>
        <dbReference type="Proteomes" id="UP001157418"/>
    </source>
</evidence>
<protein>
    <submittedName>
        <fullName evidence="2">Uncharacterized protein</fullName>
    </submittedName>
</protein>
<reference evidence="2 3" key="1">
    <citation type="submission" date="2022-01" db="EMBL/GenBank/DDBJ databases">
        <authorList>
            <person name="Xiong W."/>
            <person name="Schranz E."/>
        </authorList>
    </citation>
    <scope>NUCLEOTIDE SEQUENCE [LARGE SCALE GENOMIC DNA]</scope>
</reference>
<dbReference type="Proteomes" id="UP001157418">
    <property type="component" value="Unassembled WGS sequence"/>
</dbReference>
<evidence type="ECO:0000313" key="2">
    <source>
        <dbReference type="EMBL" id="CAH1427687.1"/>
    </source>
</evidence>
<evidence type="ECO:0000256" key="1">
    <source>
        <dbReference type="SAM" id="MobiDB-lite"/>
    </source>
</evidence>
<dbReference type="EMBL" id="CAKMRJ010002223">
    <property type="protein sequence ID" value="CAH1427687.1"/>
    <property type="molecule type" value="Genomic_DNA"/>
</dbReference>
<keyword evidence="3" id="KW-1185">Reference proteome</keyword>